<reference evidence="2" key="1">
    <citation type="journal article" date="2014" name="Proc. Natl. Acad. Sci. U.S.A.">
        <title>Extensive sampling of basidiomycete genomes demonstrates inadequacy of the white-rot/brown-rot paradigm for wood decay fungi.</title>
        <authorList>
            <person name="Riley R."/>
            <person name="Salamov A.A."/>
            <person name="Brown D.W."/>
            <person name="Nagy L.G."/>
            <person name="Floudas D."/>
            <person name="Held B.W."/>
            <person name="Levasseur A."/>
            <person name="Lombard V."/>
            <person name="Morin E."/>
            <person name="Otillar R."/>
            <person name="Lindquist E.A."/>
            <person name="Sun H."/>
            <person name="LaButti K.M."/>
            <person name="Schmutz J."/>
            <person name="Jabbour D."/>
            <person name="Luo H."/>
            <person name="Baker S.E."/>
            <person name="Pisabarro A.G."/>
            <person name="Walton J.D."/>
            <person name="Blanchette R.A."/>
            <person name="Henrissat B."/>
            <person name="Martin F."/>
            <person name="Cullen D."/>
            <person name="Hibbett D.S."/>
            <person name="Grigoriev I.V."/>
        </authorList>
    </citation>
    <scope>NUCLEOTIDE SEQUENCE [LARGE SCALE GENOMIC DNA]</scope>
    <source>
        <strain evidence="2">MUCL 33604</strain>
    </source>
</reference>
<dbReference type="AlphaFoldDB" id="A0A067PMN7"/>
<dbReference type="EMBL" id="KL197726">
    <property type="protein sequence ID" value="KDQ55075.1"/>
    <property type="molecule type" value="Genomic_DNA"/>
</dbReference>
<feature type="non-terminal residue" evidence="1">
    <location>
        <position position="1"/>
    </location>
</feature>
<gene>
    <name evidence="1" type="ORF">JAAARDRAFT_115097</name>
</gene>
<name>A0A067PMN7_9AGAM</name>
<evidence type="ECO:0000313" key="2">
    <source>
        <dbReference type="Proteomes" id="UP000027265"/>
    </source>
</evidence>
<evidence type="ECO:0000313" key="1">
    <source>
        <dbReference type="EMBL" id="KDQ55075.1"/>
    </source>
</evidence>
<feature type="non-terminal residue" evidence="1">
    <location>
        <position position="51"/>
    </location>
</feature>
<organism evidence="1 2">
    <name type="scientific">Jaapia argillacea MUCL 33604</name>
    <dbReference type="NCBI Taxonomy" id="933084"/>
    <lineage>
        <taxon>Eukaryota</taxon>
        <taxon>Fungi</taxon>
        <taxon>Dikarya</taxon>
        <taxon>Basidiomycota</taxon>
        <taxon>Agaricomycotina</taxon>
        <taxon>Agaricomycetes</taxon>
        <taxon>Agaricomycetidae</taxon>
        <taxon>Jaapiales</taxon>
        <taxon>Jaapiaceae</taxon>
        <taxon>Jaapia</taxon>
    </lineage>
</organism>
<accession>A0A067PMN7</accession>
<dbReference type="OrthoDB" id="7130006at2759"/>
<keyword evidence="2" id="KW-1185">Reference proteome</keyword>
<proteinExistence type="predicted"/>
<dbReference type="InParanoid" id="A0A067PMN7"/>
<dbReference type="Proteomes" id="UP000027265">
    <property type="component" value="Unassembled WGS sequence"/>
</dbReference>
<sequence>FVENGRRYYLEQVTQRKRLGIPLPTACLVLAWIYERLMNWTDGYLRDDDEG</sequence>
<dbReference type="HOGENOM" id="CLU_3111964_0_0_1"/>
<protein>
    <submittedName>
        <fullName evidence="1">Uncharacterized protein</fullName>
    </submittedName>
</protein>